<dbReference type="Gene3D" id="2.40.33.20">
    <property type="entry name" value="PK beta-barrel domain-like"/>
    <property type="match status" value="1"/>
</dbReference>
<reference evidence="3" key="1">
    <citation type="submission" date="2016-10" db="EMBL/GenBank/DDBJ databases">
        <authorList>
            <person name="Varghese N."/>
            <person name="Submissions S."/>
        </authorList>
    </citation>
    <scope>NUCLEOTIDE SEQUENCE [LARGE SCALE GENOMIC DNA]</scope>
    <source>
        <strain evidence="3">DSM 28453</strain>
    </source>
</reference>
<name>A0A1I4CJK9_9RHOB</name>
<proteinExistence type="predicted"/>
<feature type="domain" description="MOSC" evidence="1">
    <location>
        <begin position="28"/>
        <end position="183"/>
    </location>
</feature>
<evidence type="ECO:0000259" key="1">
    <source>
        <dbReference type="PROSITE" id="PS51340"/>
    </source>
</evidence>
<dbReference type="AlphaFoldDB" id="A0A1I4CJK9"/>
<dbReference type="InterPro" id="IPR011037">
    <property type="entry name" value="Pyrv_Knase-like_insert_dom_sf"/>
</dbReference>
<gene>
    <name evidence="2" type="ORF">SAMN04488036_102292</name>
</gene>
<dbReference type="InterPro" id="IPR052716">
    <property type="entry name" value="MOSC_domain"/>
</dbReference>
<accession>A0A1I4CJK9</accession>
<keyword evidence="3" id="KW-1185">Reference proteome</keyword>
<dbReference type="PANTHER" id="PTHR36930">
    <property type="entry name" value="METAL-SULFUR CLUSTER BIOSYNTHESIS PROTEINS YUAD-RELATED"/>
    <property type="match status" value="1"/>
</dbReference>
<dbReference type="PANTHER" id="PTHR36930:SF1">
    <property type="entry name" value="MOSC DOMAIN-CONTAINING PROTEIN"/>
    <property type="match status" value="1"/>
</dbReference>
<dbReference type="RefSeq" id="WP_093322044.1">
    <property type="nucleotide sequence ID" value="NZ_FOSZ01000002.1"/>
</dbReference>
<protein>
    <recommendedName>
        <fullName evidence="1">MOSC domain-containing protein</fullName>
    </recommendedName>
</protein>
<dbReference type="GO" id="GO:0003824">
    <property type="term" value="F:catalytic activity"/>
    <property type="evidence" value="ECO:0007669"/>
    <property type="project" value="InterPro"/>
</dbReference>
<dbReference type="Proteomes" id="UP000198851">
    <property type="component" value="Unassembled WGS sequence"/>
</dbReference>
<dbReference type="GO" id="GO:0030151">
    <property type="term" value="F:molybdenum ion binding"/>
    <property type="evidence" value="ECO:0007669"/>
    <property type="project" value="InterPro"/>
</dbReference>
<organism evidence="2 3">
    <name type="scientific">Shimia haliotis</name>
    <dbReference type="NCBI Taxonomy" id="1280847"/>
    <lineage>
        <taxon>Bacteria</taxon>
        <taxon>Pseudomonadati</taxon>
        <taxon>Pseudomonadota</taxon>
        <taxon>Alphaproteobacteria</taxon>
        <taxon>Rhodobacterales</taxon>
        <taxon>Roseobacteraceae</taxon>
    </lineage>
</organism>
<dbReference type="Pfam" id="PF03473">
    <property type="entry name" value="MOSC"/>
    <property type="match status" value="1"/>
</dbReference>
<dbReference type="SUPFAM" id="SSF50800">
    <property type="entry name" value="PK beta-barrel domain-like"/>
    <property type="match status" value="1"/>
</dbReference>
<dbReference type="STRING" id="1280847.SAMN04488036_102292"/>
<evidence type="ECO:0000313" key="3">
    <source>
        <dbReference type="Proteomes" id="UP000198851"/>
    </source>
</evidence>
<dbReference type="GO" id="GO:0030170">
    <property type="term" value="F:pyridoxal phosphate binding"/>
    <property type="evidence" value="ECO:0007669"/>
    <property type="project" value="InterPro"/>
</dbReference>
<dbReference type="PROSITE" id="PS51340">
    <property type="entry name" value="MOSC"/>
    <property type="match status" value="1"/>
</dbReference>
<sequence>MPALKATDFEAEVVWLGRVVDREQDLQAEEVRSLPLAFGGAAGECHAGVTRASCSRVSALYAKNTEIANVRQLSVVSQEELDRIAQAMELDHIHPAWVGASLVIKGIPDFTHVPPSSRLQGPDGATLTIDMENRPCIFPGRVIEGVHEGFGKAFKPAAKNLRGVTAWVECPGTLNLGDTLRLFIPDQPVWSELERARGQ</sequence>
<dbReference type="OrthoDB" id="9808413at2"/>
<evidence type="ECO:0000313" key="2">
    <source>
        <dbReference type="EMBL" id="SFK80820.1"/>
    </source>
</evidence>
<dbReference type="InterPro" id="IPR005302">
    <property type="entry name" value="MoCF_Sase_C"/>
</dbReference>
<dbReference type="EMBL" id="FOSZ01000002">
    <property type="protein sequence ID" value="SFK80820.1"/>
    <property type="molecule type" value="Genomic_DNA"/>
</dbReference>